<keyword evidence="3 10" id="KW-0716">Sensory transduction</keyword>
<keyword evidence="9 10" id="KW-0807">Transducer</keyword>
<evidence type="ECO:0000256" key="10">
    <source>
        <dbReference type="RuleBase" id="RU351113"/>
    </source>
</evidence>
<dbReference type="GO" id="GO:0004984">
    <property type="term" value="F:olfactory receptor activity"/>
    <property type="evidence" value="ECO:0007669"/>
    <property type="project" value="InterPro"/>
</dbReference>
<dbReference type="PANTHER" id="PTHR21137">
    <property type="entry name" value="ODORANT RECEPTOR"/>
    <property type="match status" value="1"/>
</dbReference>
<keyword evidence="2" id="KW-1003">Cell membrane</keyword>
<keyword evidence="8 10" id="KW-0675">Receptor</keyword>
<keyword evidence="5 10" id="KW-0552">Olfaction</keyword>
<dbReference type="Pfam" id="PF02949">
    <property type="entry name" value="7tm_6"/>
    <property type="match status" value="1"/>
</dbReference>
<dbReference type="GO" id="GO:0007165">
    <property type="term" value="P:signal transduction"/>
    <property type="evidence" value="ECO:0007669"/>
    <property type="project" value="UniProtKB-KW"/>
</dbReference>
<dbReference type="PANTHER" id="PTHR21137:SF35">
    <property type="entry name" value="ODORANT RECEPTOR 19A-RELATED"/>
    <property type="match status" value="1"/>
</dbReference>
<evidence type="ECO:0000256" key="1">
    <source>
        <dbReference type="ARBA" id="ARBA00004651"/>
    </source>
</evidence>
<reference evidence="11" key="1">
    <citation type="submission" date="2017-10" db="EMBL/GenBank/DDBJ databases">
        <authorList>
            <person name="Banno H."/>
            <person name="Chua N.-H."/>
        </authorList>
    </citation>
    <scope>NUCLEOTIDE SEQUENCE</scope>
</reference>
<evidence type="ECO:0000256" key="3">
    <source>
        <dbReference type="ARBA" id="ARBA00022606"/>
    </source>
</evidence>
<dbReference type="EMBL" id="MG204667">
    <property type="protein sequence ID" value="AXX83033.1"/>
    <property type="molecule type" value="mRNA"/>
</dbReference>
<gene>
    <name evidence="11" type="primary">OR32</name>
</gene>
<accession>A0A385H5X8</accession>
<comment type="similarity">
    <text evidence="10">Belongs to the insect chemoreceptor superfamily. Heteromeric odorant receptor channel (TC 1.A.69) family.</text>
</comment>
<proteinExistence type="evidence at transcript level"/>
<dbReference type="GO" id="GO:0005886">
    <property type="term" value="C:plasma membrane"/>
    <property type="evidence" value="ECO:0007669"/>
    <property type="project" value="UniProtKB-SubCell"/>
</dbReference>
<dbReference type="AlphaFoldDB" id="A0A385H5X8"/>
<evidence type="ECO:0000256" key="4">
    <source>
        <dbReference type="ARBA" id="ARBA00022692"/>
    </source>
</evidence>
<keyword evidence="7" id="KW-0472">Membrane</keyword>
<sequence>MGLAKFFKSIGSKKDRDSVVDSPVFKDNWGIVMVRVGMYSGFVVPYANVVWTTAHLPFLFYTAYHCIALDFDFGLFCSTCHYILMMTSVCTSIVNCQVNSHHFEAMVRLLEMDVYKYKDTIDPLTEEIMATEKDTMAKRKKSYSTVMFWLFMAAAGISMIFFPILFKIPDTGEKIDYIHRDLPVVVWYPIDKYSWSGYLWLLFTEYWIAFVIIMVVAGTDITFLCYAEEGVYHLKAVGLTLRYVLRRARFLYKKRYGGDDISHKDPKFHACLKVCLKQSIQHHYEILKYFNHLDRLYFFILLVIVLSSTFMLCISGILFVAENVDMKPKLQFFCYLITLILHTFTFSWYGEIIANTSMDLSGDLYESEWEDCSDVVRRYLLIMQAYVGQPVIISAGGFMAVNLNTFGNVLSSSYSYFNLLSVMMARGNDGN</sequence>
<evidence type="ECO:0000256" key="6">
    <source>
        <dbReference type="ARBA" id="ARBA00022989"/>
    </source>
</evidence>
<keyword evidence="6" id="KW-1133">Transmembrane helix</keyword>
<dbReference type="InterPro" id="IPR004117">
    <property type="entry name" value="7tm6_olfct_rcpt"/>
</dbReference>
<keyword evidence="4" id="KW-0812">Transmembrane</keyword>
<organism evidence="11">
    <name type="scientific">Yemma signatus</name>
    <dbReference type="NCBI Taxonomy" id="300820"/>
    <lineage>
        <taxon>Eukaryota</taxon>
        <taxon>Metazoa</taxon>
        <taxon>Ecdysozoa</taxon>
        <taxon>Arthropoda</taxon>
        <taxon>Hexapoda</taxon>
        <taxon>Insecta</taxon>
        <taxon>Pterygota</taxon>
        <taxon>Neoptera</taxon>
        <taxon>Paraneoptera</taxon>
        <taxon>Hemiptera</taxon>
        <taxon>Heteroptera</taxon>
        <taxon>Panheteroptera</taxon>
        <taxon>Pentatomomorpha</taxon>
        <taxon>Lygaeoidea</taxon>
        <taxon>Berytidae</taxon>
        <taxon>Yemma</taxon>
    </lineage>
</organism>
<evidence type="ECO:0000313" key="11">
    <source>
        <dbReference type="EMBL" id="AXX83033.1"/>
    </source>
</evidence>
<evidence type="ECO:0000256" key="7">
    <source>
        <dbReference type="ARBA" id="ARBA00023136"/>
    </source>
</evidence>
<dbReference type="GO" id="GO:0005549">
    <property type="term" value="F:odorant binding"/>
    <property type="evidence" value="ECO:0007669"/>
    <property type="project" value="InterPro"/>
</dbReference>
<comment type="subcellular location">
    <subcellularLocation>
        <location evidence="1 10">Cell membrane</location>
        <topology evidence="1 10">Multi-pass membrane protein</topology>
    </subcellularLocation>
</comment>
<evidence type="ECO:0000256" key="5">
    <source>
        <dbReference type="ARBA" id="ARBA00022725"/>
    </source>
</evidence>
<name>A0A385H5X8_9HEMI</name>
<protein>
    <recommendedName>
        <fullName evidence="10">Odorant receptor</fullName>
    </recommendedName>
</protein>
<evidence type="ECO:0000256" key="2">
    <source>
        <dbReference type="ARBA" id="ARBA00022475"/>
    </source>
</evidence>
<evidence type="ECO:0000256" key="8">
    <source>
        <dbReference type="ARBA" id="ARBA00023170"/>
    </source>
</evidence>
<evidence type="ECO:0000256" key="9">
    <source>
        <dbReference type="ARBA" id="ARBA00023224"/>
    </source>
</evidence>